<dbReference type="GO" id="GO:1901135">
    <property type="term" value="P:carbohydrate derivative metabolic process"/>
    <property type="evidence" value="ECO:0007669"/>
    <property type="project" value="InterPro"/>
</dbReference>
<dbReference type="InterPro" id="IPR001347">
    <property type="entry name" value="SIS_dom"/>
</dbReference>
<dbReference type="CDD" id="cd05013">
    <property type="entry name" value="SIS_RpiR"/>
    <property type="match status" value="1"/>
</dbReference>
<dbReference type="PANTHER" id="PTHR30514:SF18">
    <property type="entry name" value="RPIR-FAMILY TRANSCRIPTIONAL REGULATOR"/>
    <property type="match status" value="1"/>
</dbReference>
<dbReference type="AlphaFoldDB" id="A0A1M5XBN7"/>
<dbReference type="GO" id="GO:0003700">
    <property type="term" value="F:DNA-binding transcription factor activity"/>
    <property type="evidence" value="ECO:0007669"/>
    <property type="project" value="InterPro"/>
</dbReference>
<dbReference type="Proteomes" id="UP000183995">
    <property type="component" value="Unassembled WGS sequence"/>
</dbReference>
<protein>
    <submittedName>
        <fullName evidence="5">Transcriptional regulator, RpiR family</fullName>
    </submittedName>
</protein>
<dbReference type="PROSITE" id="PS51071">
    <property type="entry name" value="HTH_RPIR"/>
    <property type="match status" value="1"/>
</dbReference>
<dbReference type="InterPro" id="IPR009057">
    <property type="entry name" value="Homeodomain-like_sf"/>
</dbReference>
<gene>
    <name evidence="5" type="ORF">SAMN02745823_01663</name>
</gene>
<dbReference type="InterPro" id="IPR000281">
    <property type="entry name" value="HTH_RpiR"/>
</dbReference>
<evidence type="ECO:0000256" key="1">
    <source>
        <dbReference type="ARBA" id="ARBA00023015"/>
    </source>
</evidence>
<dbReference type="STRING" id="1123282.SAMN02745823_01663"/>
<evidence type="ECO:0000256" key="3">
    <source>
        <dbReference type="ARBA" id="ARBA00023163"/>
    </source>
</evidence>
<name>A0A1M5XBN7_9FIRM</name>
<dbReference type="Pfam" id="PF01418">
    <property type="entry name" value="HTH_6"/>
    <property type="match status" value="1"/>
</dbReference>
<dbReference type="Gene3D" id="3.40.50.10490">
    <property type="entry name" value="Glucose-6-phosphate isomerase like protein, domain 1"/>
    <property type="match status" value="1"/>
</dbReference>
<dbReference type="Pfam" id="PF01380">
    <property type="entry name" value="SIS"/>
    <property type="match status" value="1"/>
</dbReference>
<dbReference type="InterPro" id="IPR046348">
    <property type="entry name" value="SIS_dom_sf"/>
</dbReference>
<evidence type="ECO:0000259" key="4">
    <source>
        <dbReference type="PROSITE" id="PS51071"/>
    </source>
</evidence>
<proteinExistence type="predicted"/>
<keyword evidence="6" id="KW-1185">Reference proteome</keyword>
<dbReference type="OrthoDB" id="2930at2"/>
<dbReference type="RefSeq" id="WP_084726345.1">
    <property type="nucleotide sequence ID" value="NZ_FQXV01000005.1"/>
</dbReference>
<evidence type="ECO:0000313" key="5">
    <source>
        <dbReference type="EMBL" id="SHH96978.1"/>
    </source>
</evidence>
<organism evidence="5 6">
    <name type="scientific">Sporobacter termitidis DSM 10068</name>
    <dbReference type="NCBI Taxonomy" id="1123282"/>
    <lineage>
        <taxon>Bacteria</taxon>
        <taxon>Bacillati</taxon>
        <taxon>Bacillota</taxon>
        <taxon>Clostridia</taxon>
        <taxon>Eubacteriales</taxon>
        <taxon>Oscillospiraceae</taxon>
        <taxon>Sporobacter</taxon>
    </lineage>
</organism>
<dbReference type="GO" id="GO:0003677">
    <property type="term" value="F:DNA binding"/>
    <property type="evidence" value="ECO:0007669"/>
    <property type="project" value="UniProtKB-KW"/>
</dbReference>
<dbReference type="EMBL" id="FQXV01000005">
    <property type="protein sequence ID" value="SHH96978.1"/>
    <property type="molecule type" value="Genomic_DNA"/>
</dbReference>
<sequence length="291" mass="32885">MNKDQQAAKDMDLSVESLQERIDRVFDQLTPAQQKATIYIRKKWEQICFMTAREVGQKAEVSEATIQRIAVCLGFESFRDMKMKMKNSLLRNRAVVNFKLKGAHEPGKAGWLDEHVSAEVGNIVQTFRLNSNEVLEKGARMLIGAQRVWVIGDRMGSGASAYLCFSLNYLIGKTVQLNKSNCYEYLSLMNENDALLIIGFQRYSKSTLRIAELAKKRGVRVLVFTDCDLSPFAKLADVAFFAVTDSIIFLDSYSSVLSLAQALISKLVKLEQQAVRRNIESTEEIYGLLKE</sequence>
<dbReference type="SUPFAM" id="SSF46689">
    <property type="entry name" value="Homeodomain-like"/>
    <property type="match status" value="1"/>
</dbReference>
<dbReference type="InterPro" id="IPR047640">
    <property type="entry name" value="RpiR-like"/>
</dbReference>
<feature type="domain" description="HTH rpiR-type" evidence="4">
    <location>
        <begin position="16"/>
        <end position="92"/>
    </location>
</feature>
<dbReference type="GO" id="GO:0097367">
    <property type="term" value="F:carbohydrate derivative binding"/>
    <property type="evidence" value="ECO:0007669"/>
    <property type="project" value="InterPro"/>
</dbReference>
<evidence type="ECO:0000313" key="6">
    <source>
        <dbReference type="Proteomes" id="UP000183995"/>
    </source>
</evidence>
<keyword evidence="2" id="KW-0238">DNA-binding</keyword>
<keyword evidence="1" id="KW-0805">Transcription regulation</keyword>
<dbReference type="InterPro" id="IPR035472">
    <property type="entry name" value="RpiR-like_SIS"/>
</dbReference>
<dbReference type="Gene3D" id="1.10.10.10">
    <property type="entry name" value="Winged helix-like DNA-binding domain superfamily/Winged helix DNA-binding domain"/>
    <property type="match status" value="1"/>
</dbReference>
<keyword evidence="3" id="KW-0804">Transcription</keyword>
<dbReference type="PANTHER" id="PTHR30514">
    <property type="entry name" value="GLUCOKINASE"/>
    <property type="match status" value="1"/>
</dbReference>
<evidence type="ECO:0000256" key="2">
    <source>
        <dbReference type="ARBA" id="ARBA00023125"/>
    </source>
</evidence>
<dbReference type="SUPFAM" id="SSF53697">
    <property type="entry name" value="SIS domain"/>
    <property type="match status" value="1"/>
</dbReference>
<reference evidence="5 6" key="1">
    <citation type="submission" date="2016-11" db="EMBL/GenBank/DDBJ databases">
        <authorList>
            <person name="Jaros S."/>
            <person name="Januszkiewicz K."/>
            <person name="Wedrychowicz H."/>
        </authorList>
    </citation>
    <scope>NUCLEOTIDE SEQUENCE [LARGE SCALE GENOMIC DNA]</scope>
    <source>
        <strain evidence="5 6">DSM 10068</strain>
    </source>
</reference>
<dbReference type="InterPro" id="IPR036388">
    <property type="entry name" value="WH-like_DNA-bd_sf"/>
</dbReference>
<accession>A0A1M5XBN7</accession>